<dbReference type="RefSeq" id="WP_142716221.1">
    <property type="nucleotide sequence ID" value="NZ_FXTC01000001.1"/>
</dbReference>
<name>A0A521ADS8_9FLAO</name>
<feature type="compositionally biased region" description="Polar residues" evidence="1">
    <location>
        <begin position="27"/>
        <end position="43"/>
    </location>
</feature>
<dbReference type="AlphaFoldDB" id="A0A521ADS8"/>
<sequence length="72" mass="7400">MKKVLAIAFIGGLLLASCKKKPDHSLQDTNTMLEEPETTTVVDSTAKTAAPAAATPATTAPEAAKTDSTAKK</sequence>
<gene>
    <name evidence="2" type="ORF">SAMN06265171_10174</name>
</gene>
<evidence type="ECO:0000313" key="3">
    <source>
        <dbReference type="Proteomes" id="UP000316916"/>
    </source>
</evidence>
<dbReference type="PROSITE" id="PS51257">
    <property type="entry name" value="PROKAR_LIPOPROTEIN"/>
    <property type="match status" value="1"/>
</dbReference>
<dbReference type="EMBL" id="FXTC01000001">
    <property type="protein sequence ID" value="SMO32975.1"/>
    <property type="molecule type" value="Genomic_DNA"/>
</dbReference>
<accession>A0A521ADS8</accession>
<protein>
    <submittedName>
        <fullName evidence="2">Uncharacterized protein</fullName>
    </submittedName>
</protein>
<evidence type="ECO:0000313" key="2">
    <source>
        <dbReference type="EMBL" id="SMO32975.1"/>
    </source>
</evidence>
<reference evidence="2 3" key="1">
    <citation type="submission" date="2017-05" db="EMBL/GenBank/DDBJ databases">
        <authorList>
            <person name="Varghese N."/>
            <person name="Submissions S."/>
        </authorList>
    </citation>
    <scope>NUCLEOTIDE SEQUENCE [LARGE SCALE GENOMIC DNA]</scope>
    <source>
        <strain evidence="2 3">DSM 29371</strain>
    </source>
</reference>
<feature type="region of interest" description="Disordered" evidence="1">
    <location>
        <begin position="21"/>
        <end position="72"/>
    </location>
</feature>
<keyword evidence="3" id="KW-1185">Reference proteome</keyword>
<organism evidence="2 3">
    <name type="scientific">Chryseobacterium rhizoplanae</name>
    <dbReference type="NCBI Taxonomy" id="1609531"/>
    <lineage>
        <taxon>Bacteria</taxon>
        <taxon>Pseudomonadati</taxon>
        <taxon>Bacteroidota</taxon>
        <taxon>Flavobacteriia</taxon>
        <taxon>Flavobacteriales</taxon>
        <taxon>Weeksellaceae</taxon>
        <taxon>Chryseobacterium group</taxon>
        <taxon>Chryseobacterium</taxon>
    </lineage>
</organism>
<evidence type="ECO:0000256" key="1">
    <source>
        <dbReference type="SAM" id="MobiDB-lite"/>
    </source>
</evidence>
<dbReference type="Proteomes" id="UP000316916">
    <property type="component" value="Unassembled WGS sequence"/>
</dbReference>
<proteinExistence type="predicted"/>
<feature type="compositionally biased region" description="Low complexity" evidence="1">
    <location>
        <begin position="45"/>
        <end position="63"/>
    </location>
</feature>